<feature type="non-terminal residue" evidence="1">
    <location>
        <position position="1"/>
    </location>
</feature>
<protein>
    <submittedName>
        <fullName evidence="1">5-hydroxytryptamine receptor 4</fullName>
    </submittedName>
</protein>
<gene>
    <name evidence="1" type="ORF">PACLA_8A074837</name>
</gene>
<dbReference type="GO" id="GO:0005509">
    <property type="term" value="F:calcium ion binding"/>
    <property type="evidence" value="ECO:0007669"/>
    <property type="project" value="TreeGrafter"/>
</dbReference>
<evidence type="ECO:0000313" key="2">
    <source>
        <dbReference type="Proteomes" id="UP001152795"/>
    </source>
</evidence>
<reference evidence="1" key="1">
    <citation type="submission" date="2020-04" db="EMBL/GenBank/DDBJ databases">
        <authorList>
            <person name="Alioto T."/>
            <person name="Alioto T."/>
            <person name="Gomez Garrido J."/>
        </authorList>
    </citation>
    <scope>NUCLEOTIDE SEQUENCE</scope>
    <source>
        <strain evidence="1">A484AB</strain>
    </source>
</reference>
<dbReference type="GO" id="GO:0005544">
    <property type="term" value="F:calcium-dependent phospholipid binding"/>
    <property type="evidence" value="ECO:0007669"/>
    <property type="project" value="TreeGrafter"/>
</dbReference>
<dbReference type="PANTHER" id="PTHR10728:SF40">
    <property type="entry name" value="PATATIN FAMILY PROTEIN"/>
    <property type="match status" value="1"/>
</dbReference>
<proteinExistence type="predicted"/>
<comment type="caution">
    <text evidence="1">The sequence shown here is derived from an EMBL/GenBank/DDBJ whole genome shotgun (WGS) entry which is preliminary data.</text>
</comment>
<keyword evidence="1" id="KW-0675">Receptor</keyword>
<dbReference type="EMBL" id="CACRXK020013420">
    <property type="protein sequence ID" value="CAB4025113.1"/>
    <property type="molecule type" value="Genomic_DNA"/>
</dbReference>
<name>A0A6S7KAC0_PARCT</name>
<dbReference type="Proteomes" id="UP001152795">
    <property type="component" value="Unassembled WGS sequence"/>
</dbReference>
<keyword evidence="2" id="KW-1185">Reference proteome</keyword>
<dbReference type="OrthoDB" id="5956833at2759"/>
<evidence type="ECO:0000313" key="1">
    <source>
        <dbReference type="EMBL" id="CAB4025113.1"/>
    </source>
</evidence>
<dbReference type="GO" id="GO:0005829">
    <property type="term" value="C:cytosol"/>
    <property type="evidence" value="ECO:0007669"/>
    <property type="project" value="TreeGrafter"/>
</dbReference>
<dbReference type="Gene3D" id="3.40.1090.10">
    <property type="entry name" value="Cytosolic phospholipase A2 catalytic domain"/>
    <property type="match status" value="1"/>
</dbReference>
<dbReference type="InterPro" id="IPR016035">
    <property type="entry name" value="Acyl_Trfase/lysoPLipase"/>
</dbReference>
<dbReference type="PANTHER" id="PTHR10728">
    <property type="entry name" value="CYTOSOLIC PHOSPHOLIPASE A2"/>
    <property type="match status" value="1"/>
</dbReference>
<dbReference type="SUPFAM" id="SSF52151">
    <property type="entry name" value="FabD/lysophospholipase-like"/>
    <property type="match status" value="1"/>
</dbReference>
<feature type="non-terminal residue" evidence="1">
    <location>
        <position position="835"/>
    </location>
</feature>
<accession>A0A6S7KAC0</accession>
<organism evidence="1 2">
    <name type="scientific">Paramuricea clavata</name>
    <name type="common">Red gorgonian</name>
    <name type="synonym">Violescent sea-whip</name>
    <dbReference type="NCBI Taxonomy" id="317549"/>
    <lineage>
        <taxon>Eukaryota</taxon>
        <taxon>Metazoa</taxon>
        <taxon>Cnidaria</taxon>
        <taxon>Anthozoa</taxon>
        <taxon>Octocorallia</taxon>
        <taxon>Malacalcyonacea</taxon>
        <taxon>Plexauridae</taxon>
        <taxon>Paramuricea</taxon>
    </lineage>
</organism>
<dbReference type="GO" id="GO:0046475">
    <property type="term" value="P:glycerophospholipid catabolic process"/>
    <property type="evidence" value="ECO:0007669"/>
    <property type="project" value="TreeGrafter"/>
</dbReference>
<dbReference type="GO" id="GO:0047498">
    <property type="term" value="F:calcium-dependent phospholipase A2 activity"/>
    <property type="evidence" value="ECO:0007669"/>
    <property type="project" value="TreeGrafter"/>
</dbReference>
<sequence length="835" mass="94569">GSAASASASASASVKTSFDLTAAPESQGRRSNKCIKFTLEISICKTLVQLNHQLHMADDTKKVGVAFSGGGIRSAALCSGVLRRLLEKSVSFDYLSCVSGGGFCGASYLEWKFRHDGVDDAKWHEKFFENMRKRCGIICDWANPFRGIFDTVILILLLCFVVVVIPVLNVAAPCLPIAFVVDFLVGEILRQGFICPDSETKSFNTSKEIEMNPDLNKTVMKVSNMTGTNECVPFTNEAFFYILKSMLDPKGFCYNKVRFLFFAFLISFAFTFTPWLIEEYISVIPRPTSVGLLVLGIFLWVWIPFLRDKIFWAILIYAYSYVIKWRVYKTNMVGIEYHEYSFNVALWCSAILLWIAPYIYAIQRVSVQTFNSRNLHGVLELTLHQWKLQRAFFEPSRSQLNNALDMSDMQDMKPEYICNLLVGNWVFDPSKEDRASYSLLSVTPNTIERIDSKPDTFDGRLHPEDLKLSDMMASSAAVLSSNMGIYQLNVDTIRDIQIILGINMGRSLVAKSFDSENTPTIKGIPLIVYDNKILPLVLQTFIVTPVLLLAAAERMVSIIRWCILNIQQVRLIREISGVINYGPVPPSILNLSDGGHVENLGILPLLKRRCERILVVNGGYCSSDATMATDLIIALNFARKWLRCSFSGSNGRDIIEDIQDHYVNKVPGIQPRTYSFRVEYFARPYGNINDVKTGEGEILILSPRHPFKGTPHQYLSTWEEYITDTEQNLDPELWGSGPDLTADETDGLTFCCCECCHTLSCRTCSAACFGTFPFHFTSNQFFTPKMFSAYHREGYRASLDGEMLAEYIIFRNLNDDTNEFQRYVEQYRILDDCIM</sequence>
<dbReference type="AlphaFoldDB" id="A0A6S7KAC0"/>